<evidence type="ECO:0000256" key="7">
    <source>
        <dbReference type="SAM" id="SignalP"/>
    </source>
</evidence>
<dbReference type="InterPro" id="IPR002387">
    <property type="entry name" value="Plastocyanin"/>
</dbReference>
<evidence type="ECO:0000259" key="8">
    <source>
        <dbReference type="Pfam" id="PF00127"/>
    </source>
</evidence>
<dbReference type="PANTHER" id="PTHR34192">
    <property type="entry name" value="PLASTOCYANIN MAJOR ISOFORM, CHLOROPLASTIC-RELATED"/>
    <property type="match status" value="1"/>
</dbReference>
<evidence type="ECO:0000313" key="10">
    <source>
        <dbReference type="Proteomes" id="UP001230156"/>
    </source>
</evidence>
<keyword evidence="2" id="KW-0813">Transport</keyword>
<comment type="caution">
    <text evidence="9">The sequence shown here is derived from an EMBL/GenBank/DDBJ whole genome shotgun (WGS) entry which is preliminary data.</text>
</comment>
<accession>A0ABU0YU88</accession>
<feature type="signal peptide" evidence="7">
    <location>
        <begin position="1"/>
        <end position="32"/>
    </location>
</feature>
<keyword evidence="7" id="KW-0732">Signal</keyword>
<evidence type="ECO:0000256" key="3">
    <source>
        <dbReference type="ARBA" id="ARBA00022723"/>
    </source>
</evidence>
<keyword evidence="6" id="KW-0472">Membrane</keyword>
<dbReference type="Gene3D" id="2.60.40.420">
    <property type="entry name" value="Cupredoxins - blue copper proteins"/>
    <property type="match status" value="1"/>
</dbReference>
<dbReference type="InterPro" id="IPR008972">
    <property type="entry name" value="Cupredoxin"/>
</dbReference>
<dbReference type="Proteomes" id="UP001230156">
    <property type="component" value="Unassembled WGS sequence"/>
</dbReference>
<evidence type="ECO:0000256" key="2">
    <source>
        <dbReference type="ARBA" id="ARBA00022448"/>
    </source>
</evidence>
<dbReference type="SUPFAM" id="SSF49503">
    <property type="entry name" value="Cupredoxins"/>
    <property type="match status" value="1"/>
</dbReference>
<dbReference type="Pfam" id="PF00127">
    <property type="entry name" value="Copper-bind"/>
    <property type="match status" value="1"/>
</dbReference>
<evidence type="ECO:0000256" key="6">
    <source>
        <dbReference type="ARBA" id="ARBA00023136"/>
    </source>
</evidence>
<dbReference type="PRINTS" id="PR00157">
    <property type="entry name" value="PLASTOCYANIN"/>
</dbReference>
<feature type="chain" id="PRO_5045724268" evidence="7">
    <location>
        <begin position="33"/>
        <end position="139"/>
    </location>
</feature>
<reference evidence="10" key="1">
    <citation type="submission" date="2023-08" db="EMBL/GenBank/DDBJ databases">
        <title>Rhodospirillaceae gen. nov., a novel taxon isolated from the Yangtze River Yuezi River estuary sludge.</title>
        <authorList>
            <person name="Ruan L."/>
        </authorList>
    </citation>
    <scope>NUCLEOTIDE SEQUENCE [LARGE SCALE GENOMIC DNA]</scope>
    <source>
        <strain evidence="10">R-7</strain>
    </source>
</reference>
<evidence type="ECO:0000313" key="9">
    <source>
        <dbReference type="EMBL" id="MDQ7250752.1"/>
    </source>
</evidence>
<keyword evidence="4" id="KW-0249">Electron transport</keyword>
<sequence>MTPSPVSPFRTLRFAIPALLLAGCGLTGPAHGPASPDAGASVTMGFGSFEPATIEIKAGQAVEFRNTALITHSVTDDPKLAEDAKDASAPAGAAPFNSGDIAPGQVFTQTFTRPGTYVYFCTHHEDMGMVGRIVVDPAS</sequence>
<keyword evidence="3" id="KW-0479">Metal-binding</keyword>
<feature type="domain" description="Blue (type 1) copper" evidence="8">
    <location>
        <begin position="48"/>
        <end position="135"/>
    </location>
</feature>
<evidence type="ECO:0000256" key="4">
    <source>
        <dbReference type="ARBA" id="ARBA00022982"/>
    </source>
</evidence>
<dbReference type="EMBL" id="JAUYVI010000007">
    <property type="protein sequence ID" value="MDQ7250752.1"/>
    <property type="molecule type" value="Genomic_DNA"/>
</dbReference>
<proteinExistence type="predicted"/>
<keyword evidence="10" id="KW-1185">Reference proteome</keyword>
<comment type="subcellular location">
    <subcellularLocation>
        <location evidence="1">Membrane</location>
    </subcellularLocation>
</comment>
<organism evidence="9 10">
    <name type="scientific">Dongia sedimenti</name>
    <dbReference type="NCBI Taxonomy" id="3064282"/>
    <lineage>
        <taxon>Bacteria</taxon>
        <taxon>Pseudomonadati</taxon>
        <taxon>Pseudomonadota</taxon>
        <taxon>Alphaproteobacteria</taxon>
        <taxon>Rhodospirillales</taxon>
        <taxon>Dongiaceae</taxon>
        <taxon>Dongia</taxon>
    </lineage>
</organism>
<evidence type="ECO:0000256" key="5">
    <source>
        <dbReference type="ARBA" id="ARBA00023008"/>
    </source>
</evidence>
<name>A0ABU0YU88_9PROT</name>
<dbReference type="PANTHER" id="PTHR34192:SF10">
    <property type="entry name" value="PLASTOCYANIN MAJOR ISOFORM, CHLOROPLASTIC-RELATED"/>
    <property type="match status" value="1"/>
</dbReference>
<gene>
    <name evidence="9" type="ORF">Q8A70_23895</name>
</gene>
<dbReference type="InterPro" id="IPR000923">
    <property type="entry name" value="BlueCu_1"/>
</dbReference>
<dbReference type="RefSeq" id="WP_379960430.1">
    <property type="nucleotide sequence ID" value="NZ_JAUYVI010000007.1"/>
</dbReference>
<keyword evidence="5" id="KW-0186">Copper</keyword>
<evidence type="ECO:0000256" key="1">
    <source>
        <dbReference type="ARBA" id="ARBA00004370"/>
    </source>
</evidence>
<protein>
    <submittedName>
        <fullName evidence="9">Plastocyanin/azurin family copper-binding protein</fullName>
    </submittedName>
</protein>